<dbReference type="SUPFAM" id="SSF52743">
    <property type="entry name" value="Subtilisin-like"/>
    <property type="match status" value="1"/>
</dbReference>
<evidence type="ECO:0000256" key="3">
    <source>
        <dbReference type="ARBA" id="ARBA00022825"/>
    </source>
</evidence>
<dbReference type="PROSITE" id="PS51695">
    <property type="entry name" value="SEDOLISIN"/>
    <property type="match status" value="1"/>
</dbReference>
<dbReference type="EMBL" id="JAINVZ010000001">
    <property type="protein sequence ID" value="MBY8883297.1"/>
    <property type="molecule type" value="Genomic_DNA"/>
</dbReference>
<dbReference type="Gene3D" id="3.40.50.200">
    <property type="entry name" value="Peptidase S8/S53 domain"/>
    <property type="match status" value="1"/>
</dbReference>
<keyword evidence="5" id="KW-0732">Signal</keyword>
<keyword evidence="2" id="KW-0378">Hydrolase</keyword>
<feature type="signal peptide" evidence="5">
    <location>
        <begin position="1"/>
        <end position="36"/>
    </location>
</feature>
<sequence length="461" mass="48393">MRRARPRQRAVVAAAGATALAAAVVMSATAGGSAVAAPAAKVPQTKAVPAITGHSLARNVGSPLSIEQCQAKWKINCYTPLQYRQAYDLNPLYRAGVTGKGRTIVIVDSFGSPTVQHDLDVYSKQFGIKSTKVDVVKWGKVPPFDPKNSDMTGWAGETTLDVEMAHAIAPDAKIVLVETAVAETEGVTGLPEMMSAEKSMIDHGVGDVITQSFGATENTFPGFDKGDFSSIDNLRYAFKDAAKHNVTVLASSGDGGATDSTADGNGYYPYQVNSWPSSDPLVTSVGGTQLHLNDKGQRTAPDSVYNDNGAGGGGQSHVFSRPSFQNGVKNVVGTRRGTPDISMSAAVNGGAWVYSSFDPTAVGWDVNGGTSEASPLFSGIVALADQVAGHRVGDIHTALYSLEKKSPYYSGIVDVKDGTNNSYQGVTGYTAVKGYDMATGVGTVDAARFVPALAWESWKRH</sequence>
<evidence type="ECO:0000256" key="2">
    <source>
        <dbReference type="ARBA" id="ARBA00022801"/>
    </source>
</evidence>
<organism evidence="7 8">
    <name type="scientific">Streptantibioticus parmotrematis</name>
    <dbReference type="NCBI Taxonomy" id="2873249"/>
    <lineage>
        <taxon>Bacteria</taxon>
        <taxon>Bacillati</taxon>
        <taxon>Actinomycetota</taxon>
        <taxon>Actinomycetes</taxon>
        <taxon>Kitasatosporales</taxon>
        <taxon>Streptomycetaceae</taxon>
        <taxon>Streptantibioticus</taxon>
    </lineage>
</organism>
<gene>
    <name evidence="7" type="ORF">K7472_00360</name>
</gene>
<keyword evidence="3" id="KW-0720">Serine protease</keyword>
<evidence type="ECO:0000256" key="4">
    <source>
        <dbReference type="SAM" id="MobiDB-lite"/>
    </source>
</evidence>
<evidence type="ECO:0000259" key="6">
    <source>
        <dbReference type="PROSITE" id="PS51695"/>
    </source>
</evidence>
<feature type="region of interest" description="Disordered" evidence="4">
    <location>
        <begin position="291"/>
        <end position="322"/>
    </location>
</feature>
<proteinExistence type="predicted"/>
<evidence type="ECO:0000313" key="7">
    <source>
        <dbReference type="EMBL" id="MBY8883297.1"/>
    </source>
</evidence>
<dbReference type="CDD" id="cd04056">
    <property type="entry name" value="Peptidases_S53"/>
    <property type="match status" value="1"/>
</dbReference>
<dbReference type="InterPro" id="IPR030400">
    <property type="entry name" value="Sedolisin_dom"/>
</dbReference>
<evidence type="ECO:0000256" key="5">
    <source>
        <dbReference type="SAM" id="SignalP"/>
    </source>
</evidence>
<dbReference type="InterPro" id="IPR036852">
    <property type="entry name" value="Peptidase_S8/S53_dom_sf"/>
</dbReference>
<dbReference type="InterPro" id="IPR023828">
    <property type="entry name" value="Peptidase_S8_Ser-AS"/>
</dbReference>
<evidence type="ECO:0000313" key="8">
    <source>
        <dbReference type="Proteomes" id="UP001198565"/>
    </source>
</evidence>
<keyword evidence="8" id="KW-1185">Reference proteome</keyword>
<evidence type="ECO:0000256" key="1">
    <source>
        <dbReference type="ARBA" id="ARBA00022670"/>
    </source>
</evidence>
<comment type="caution">
    <text evidence="7">The sequence shown here is derived from an EMBL/GenBank/DDBJ whole genome shotgun (WGS) entry which is preliminary data.</text>
</comment>
<feature type="chain" id="PRO_5047370039" evidence="5">
    <location>
        <begin position="37"/>
        <end position="461"/>
    </location>
</feature>
<dbReference type="PANTHER" id="PTHR14218:SF15">
    <property type="entry name" value="TRIPEPTIDYL-PEPTIDASE 1"/>
    <property type="match status" value="1"/>
</dbReference>
<dbReference type="InterPro" id="IPR050819">
    <property type="entry name" value="Tripeptidyl-peptidase_I"/>
</dbReference>
<protein>
    <submittedName>
        <fullName evidence="7">S53 family peptidase</fullName>
    </submittedName>
</protein>
<accession>A0ABS7QJG3</accession>
<dbReference type="PANTHER" id="PTHR14218">
    <property type="entry name" value="PROTEASE S8 TRIPEPTIDYL PEPTIDASE I CLN2"/>
    <property type="match status" value="1"/>
</dbReference>
<dbReference type="Proteomes" id="UP001198565">
    <property type="component" value="Unassembled WGS sequence"/>
</dbReference>
<keyword evidence="1" id="KW-0645">Protease</keyword>
<dbReference type="PROSITE" id="PS00138">
    <property type="entry name" value="SUBTILASE_SER"/>
    <property type="match status" value="1"/>
</dbReference>
<name>A0ABS7QJG3_9ACTN</name>
<reference evidence="7 8" key="1">
    <citation type="submission" date="2021-08" db="EMBL/GenBank/DDBJ databases">
        <title>Streptomyces sp. PTM05 isolated from lichen.</title>
        <authorList>
            <person name="Somphong A."/>
            <person name="Phongsopitanun W."/>
            <person name="Tanasupawat S."/>
        </authorList>
    </citation>
    <scope>NUCLEOTIDE SEQUENCE [LARGE SCALE GENOMIC DNA]</scope>
    <source>
        <strain evidence="7 8">Ptm05</strain>
    </source>
</reference>
<feature type="domain" description="Peptidase S53" evidence="6">
    <location>
        <begin position="77"/>
        <end position="456"/>
    </location>
</feature>
<dbReference type="RefSeq" id="WP_222972840.1">
    <property type="nucleotide sequence ID" value="NZ_JAINVZ010000001.1"/>
</dbReference>